<dbReference type="RefSeq" id="WP_240319742.1">
    <property type="nucleotide sequence ID" value="NZ_FNTL01000004.1"/>
</dbReference>
<sequence>MPTEFDSYASIFHPAHRRTGPSAGQVEPVTWRAVAAANGRTAHRLMGWEFLLPTTAARSGQPGLWDKAPGTGELARPTAEALAGVLANFTTTTDQCWYAIWEGHTILDDVRRNAGRLEIYDKGMFLIKDSIAAAGNRFRSLLSPNLWWSDDRAWCVATDTDLMATYVGGSAACIDAIINCPDLEALEVAATMSVQWDSDTINPRPDRQ</sequence>
<evidence type="ECO:0000313" key="2">
    <source>
        <dbReference type="Proteomes" id="UP000183407"/>
    </source>
</evidence>
<proteinExistence type="predicted"/>
<gene>
    <name evidence="1" type="ORF">SAMN04490220_2719</name>
</gene>
<evidence type="ECO:0000313" key="1">
    <source>
        <dbReference type="EMBL" id="SEC83989.1"/>
    </source>
</evidence>
<protein>
    <submittedName>
        <fullName evidence="1">Uncharacterized protein</fullName>
    </submittedName>
</protein>
<accession>A0A1H4VSB7</accession>
<dbReference type="Proteomes" id="UP000183407">
    <property type="component" value="Unassembled WGS sequence"/>
</dbReference>
<dbReference type="EMBL" id="FNTL01000004">
    <property type="protein sequence ID" value="SEC83989.1"/>
    <property type="molecule type" value="Genomic_DNA"/>
</dbReference>
<reference evidence="2" key="1">
    <citation type="submission" date="2016-10" db="EMBL/GenBank/DDBJ databases">
        <authorList>
            <person name="Varghese N."/>
        </authorList>
    </citation>
    <scope>NUCLEOTIDE SEQUENCE [LARGE SCALE GENOMIC DNA]</scope>
    <source>
        <strain evidence="2">DSM 44719</strain>
    </source>
</reference>
<dbReference type="AlphaFoldDB" id="A0A1H4VSB7"/>
<organism evidence="1 2">
    <name type="scientific">Rhodococcus jostii</name>
    <dbReference type="NCBI Taxonomy" id="132919"/>
    <lineage>
        <taxon>Bacteria</taxon>
        <taxon>Bacillati</taxon>
        <taxon>Actinomycetota</taxon>
        <taxon>Actinomycetes</taxon>
        <taxon>Mycobacteriales</taxon>
        <taxon>Nocardiaceae</taxon>
        <taxon>Rhodococcus</taxon>
    </lineage>
</organism>
<name>A0A1H4VSB7_RHOJO</name>